<dbReference type="InterPro" id="IPR009760">
    <property type="entry name" value="DUF1328"/>
</dbReference>
<protein>
    <submittedName>
        <fullName evidence="6">Uncharacterized protein</fullName>
    </submittedName>
</protein>
<keyword evidence="4 5" id="KW-0472">Membrane</keyword>
<keyword evidence="7" id="KW-1185">Reference proteome</keyword>
<dbReference type="Proteomes" id="UP001501496">
    <property type="component" value="Unassembled WGS sequence"/>
</dbReference>
<keyword evidence="3 5" id="KW-1133">Transmembrane helix</keyword>
<evidence type="ECO:0000256" key="3">
    <source>
        <dbReference type="ARBA" id="ARBA00022989"/>
    </source>
</evidence>
<organism evidence="6 7">
    <name type="scientific">Postechiella marina</name>
    <dbReference type="NCBI Taxonomy" id="943941"/>
    <lineage>
        <taxon>Bacteria</taxon>
        <taxon>Pseudomonadati</taxon>
        <taxon>Bacteroidota</taxon>
        <taxon>Flavobacteriia</taxon>
        <taxon>Flavobacteriales</taxon>
        <taxon>Flavobacteriaceae</taxon>
        <taxon>Postechiella</taxon>
    </lineage>
</organism>
<accession>A0ABP8CGF0</accession>
<keyword evidence="2 5" id="KW-0812">Transmembrane</keyword>
<proteinExistence type="inferred from homology"/>
<name>A0ABP8CGF0_9FLAO</name>
<evidence type="ECO:0000256" key="2">
    <source>
        <dbReference type="ARBA" id="ARBA00022692"/>
    </source>
</evidence>
<evidence type="ECO:0000256" key="4">
    <source>
        <dbReference type="ARBA" id="ARBA00023136"/>
    </source>
</evidence>
<feature type="transmembrane region" description="Helical" evidence="5">
    <location>
        <begin position="53"/>
        <end position="74"/>
    </location>
</feature>
<gene>
    <name evidence="6" type="ORF">GCM10022291_30510</name>
</gene>
<dbReference type="NCBIfam" id="NF010229">
    <property type="entry name" value="PRK13682.1-4"/>
    <property type="match status" value="1"/>
</dbReference>
<keyword evidence="1" id="KW-1003">Cell membrane</keyword>
<evidence type="ECO:0000256" key="5">
    <source>
        <dbReference type="SAM" id="Phobius"/>
    </source>
</evidence>
<dbReference type="HAMAP" id="MF_01361">
    <property type="entry name" value="UPF0391"/>
    <property type="match status" value="1"/>
</dbReference>
<comment type="caution">
    <text evidence="6">The sequence shown here is derived from an EMBL/GenBank/DDBJ whole genome shotgun (WGS) entry which is preliminary data.</text>
</comment>
<dbReference type="EMBL" id="BAABCA010000006">
    <property type="protein sequence ID" value="GAA4238763.1"/>
    <property type="molecule type" value="Genomic_DNA"/>
</dbReference>
<sequence>MESIHNDDICNKQNQFINLKQKTMLRWTITFIIIAIIAAILGFGGIAGGAASIAKVLFFIFLILFVASLLKGLVKK</sequence>
<evidence type="ECO:0000313" key="7">
    <source>
        <dbReference type="Proteomes" id="UP001501496"/>
    </source>
</evidence>
<dbReference type="NCBIfam" id="NF010226">
    <property type="entry name" value="PRK13682.1-1"/>
    <property type="match status" value="1"/>
</dbReference>
<evidence type="ECO:0000256" key="1">
    <source>
        <dbReference type="ARBA" id="ARBA00022475"/>
    </source>
</evidence>
<dbReference type="Pfam" id="PF07043">
    <property type="entry name" value="DUF1328"/>
    <property type="match status" value="1"/>
</dbReference>
<reference evidence="7" key="1">
    <citation type="journal article" date="2019" name="Int. J. Syst. Evol. Microbiol.">
        <title>The Global Catalogue of Microorganisms (GCM) 10K type strain sequencing project: providing services to taxonomists for standard genome sequencing and annotation.</title>
        <authorList>
            <consortium name="The Broad Institute Genomics Platform"/>
            <consortium name="The Broad Institute Genome Sequencing Center for Infectious Disease"/>
            <person name="Wu L."/>
            <person name="Ma J."/>
        </authorList>
    </citation>
    <scope>NUCLEOTIDE SEQUENCE [LARGE SCALE GENOMIC DNA]</scope>
    <source>
        <strain evidence="7">JCM 17630</strain>
    </source>
</reference>
<dbReference type="NCBIfam" id="NF010228">
    <property type="entry name" value="PRK13682.1-3"/>
    <property type="match status" value="1"/>
</dbReference>
<evidence type="ECO:0000313" key="6">
    <source>
        <dbReference type="EMBL" id="GAA4238763.1"/>
    </source>
</evidence>
<feature type="transmembrane region" description="Helical" evidence="5">
    <location>
        <begin position="27"/>
        <end position="47"/>
    </location>
</feature>